<evidence type="ECO:0000313" key="7">
    <source>
        <dbReference type="Proteomes" id="UP000617544"/>
    </source>
</evidence>
<organism evidence="6 7">
    <name type="scientific">Pyrococcus horikoshii</name>
    <dbReference type="NCBI Taxonomy" id="53953"/>
    <lineage>
        <taxon>Archaea</taxon>
        <taxon>Methanobacteriati</taxon>
        <taxon>Methanobacteriota</taxon>
        <taxon>Thermococci</taxon>
        <taxon>Thermococcales</taxon>
        <taxon>Thermococcaceae</taxon>
        <taxon>Pyrococcus</taxon>
    </lineage>
</organism>
<accession>A0A832WN62</accession>
<dbReference type="InterPro" id="IPR041679">
    <property type="entry name" value="DNA2/NAM7-like_C"/>
</dbReference>
<evidence type="ECO:0000256" key="3">
    <source>
        <dbReference type="ARBA" id="ARBA00022806"/>
    </source>
</evidence>
<dbReference type="SUPFAM" id="SSF52540">
    <property type="entry name" value="P-loop containing nucleoside triphosphate hydrolases"/>
    <property type="match status" value="1"/>
</dbReference>
<dbReference type="Proteomes" id="UP000617544">
    <property type="component" value="Unassembled WGS sequence"/>
</dbReference>
<name>A0A832WN62_PYRHR</name>
<dbReference type="Gene3D" id="3.90.320.10">
    <property type="match status" value="1"/>
</dbReference>
<dbReference type="GO" id="GO:0016787">
    <property type="term" value="F:hydrolase activity"/>
    <property type="evidence" value="ECO:0007669"/>
    <property type="project" value="UniProtKB-KW"/>
</dbReference>
<dbReference type="GO" id="GO:0043139">
    <property type="term" value="F:5'-3' DNA helicase activity"/>
    <property type="evidence" value="ECO:0007669"/>
    <property type="project" value="TreeGrafter"/>
</dbReference>
<protein>
    <submittedName>
        <fullName evidence="6">AAA family ATPase</fullName>
    </submittedName>
</protein>
<evidence type="ECO:0000256" key="2">
    <source>
        <dbReference type="ARBA" id="ARBA00022801"/>
    </source>
</evidence>
<dbReference type="GeneID" id="1444009"/>
<dbReference type="CDD" id="cd18808">
    <property type="entry name" value="SF1_C_Upf1"/>
    <property type="match status" value="1"/>
</dbReference>
<keyword evidence="1" id="KW-0547">Nucleotide-binding</keyword>
<dbReference type="InterPro" id="IPR011604">
    <property type="entry name" value="PDDEXK-like_dom_sf"/>
</dbReference>
<evidence type="ECO:0000256" key="1">
    <source>
        <dbReference type="ARBA" id="ARBA00022741"/>
    </source>
</evidence>
<dbReference type="InterPro" id="IPR050534">
    <property type="entry name" value="Coronavir_polyprotein_1ab"/>
</dbReference>
<feature type="domain" description="DNA2/NAM7 helicase-like C-terminal" evidence="5">
    <location>
        <begin position="1088"/>
        <end position="1260"/>
    </location>
</feature>
<dbReference type="PANTHER" id="PTHR43788">
    <property type="entry name" value="DNA2/NAM7 HELICASE FAMILY MEMBER"/>
    <property type="match status" value="1"/>
</dbReference>
<comment type="caution">
    <text evidence="6">The sequence shown here is derived from an EMBL/GenBank/DDBJ whole genome shotgun (WGS) entry which is preliminary data.</text>
</comment>
<reference evidence="6" key="1">
    <citation type="journal article" date="2020" name="bioRxiv">
        <title>A rank-normalized archaeal taxonomy based on genome phylogeny resolves widespread incomplete and uneven classifications.</title>
        <authorList>
            <person name="Rinke C."/>
            <person name="Chuvochina M."/>
            <person name="Mussig A.J."/>
            <person name="Chaumeil P.-A."/>
            <person name="Waite D.W."/>
            <person name="Whitman W.B."/>
            <person name="Parks D.H."/>
            <person name="Hugenholtz P."/>
        </authorList>
    </citation>
    <scope>NUCLEOTIDE SEQUENCE</scope>
    <source>
        <strain evidence="6">UBA8834</strain>
    </source>
</reference>
<keyword evidence="2" id="KW-0378">Hydrolase</keyword>
<keyword evidence="3" id="KW-0347">Helicase</keyword>
<sequence length="1310" mass="151663">MEFGELHPSEIARFFELEECPRFLIYLDRKKKGELNEYIRVIKKKEEENKALAKWGKEFELEILQGLKGRFNFPFYGFFKKGEEDVTLAFFRKYYRGNVIIFGDEEEAYQKFRELLNLNNILVYQAPLIGKIGRFKVKGLSDFIIKQGDTYYILEAKFTKEEKLPHRLQAVIYGMLLDKIVRGKIKLAIVTKDNFPWPREFLDFPNDVLEFVTTIEEKLSEEIKWSEAWITARCTTCQFEPLCLSEALEKRSLGILGIPPGDMRVFEKIGIRTIDDLANLMTFPTDSPISFERPQVNDHDALVEITKRTSLNVPRLVRIAQAVRDERNGKVKRKYIPGTGYNLPYDDGRLVKIFIYVQNSPVTDTLIGISALVKSKNGEVSVVELVDDVPLDPEIGKEKEREMLERFFRKVIEVIKNLSPGEEIYPHLYFYTRGQRESLVDALRRHRGLWWSKPIRALLSLRKAIDWEGFSIIKDELIERHALPFAQGLGIIPVSIQFGYRWKENESFKEIFEILARKEGERLNLKKLYSVTEHDPIREPYYPALNRDDDEIPFTPFWKALVEGITKDPRKINDVKDMLEQVVRAMAKIEEEIPERYKEFTKKEGIPKKEFESFDLEDGDLARVLIEYLLLEFHSRKGQLERYYRIPEEIRAYSEKSAIVRIESIERKTNGECVIKGKIVLPSDDGFKGYSPEEVLVDIDEDSWVYVTPLSILGGDDPAKIIKRSPLGVIEYINHRDGRIILKLTNVPPGKFTLRHSKSKCRNGVINIEGVKIHLGDYIILDPAIDEIGMSRAFEVLDKINEEAHEVYRLLNEIYEGNTNINPEIGVWKKEYIQEFLNFLPSLNREQVNFALDCEHRIVTLQGPPGTGKTSGAIAPAILARAYSTIKQGKSSLFIVTALSHRAVNEALIRTYKLKEKLKDIKELKNVELIRGVSSEEAVKPMEKELNGLKVNVTNKFSFSKSPLFLTVKILFATPQTAFKLAKDYDADLVVIDEASMLDLPMFFLATSNAKGQVLLVGDHRQMQPIQVHEWELEDRKTIEEHLPFLSVLNFIRFLRGELEERELKRFKRILGRDPPRWNVDKDRVLPMHRLRETFRLPRALAKLHSELFYSFDGIELISRKNSDREVLETLKKAGKDEFLKFILDPGYPVILIIHNEGGSTKVNELEAEIVKDILKEVKGIDVGVVVPYRAQKRLIRSLVNVQVDTVERFQGGEKDVIIVSMTSSDPAYLSKVLEFIYNPNRLNVAGSRAKEKLILIASKNLFTLSAKDLETFEILRPWKRFYIKMRREGESRKFTKADYILEVFRWAGE</sequence>
<dbReference type="PANTHER" id="PTHR43788:SF8">
    <property type="entry name" value="DNA-BINDING PROTEIN SMUBP-2"/>
    <property type="match status" value="1"/>
</dbReference>
<dbReference type="GO" id="GO:0005524">
    <property type="term" value="F:ATP binding"/>
    <property type="evidence" value="ECO:0007669"/>
    <property type="project" value="UniProtKB-KW"/>
</dbReference>
<gene>
    <name evidence="6" type="ORF">HA331_07330</name>
</gene>
<keyword evidence="4" id="KW-0067">ATP-binding</keyword>
<evidence type="ECO:0000313" key="6">
    <source>
        <dbReference type="EMBL" id="HII61536.1"/>
    </source>
</evidence>
<dbReference type="Gene3D" id="3.40.50.300">
    <property type="entry name" value="P-loop containing nucleotide triphosphate hydrolases"/>
    <property type="match status" value="2"/>
</dbReference>
<dbReference type="Pfam" id="PF13087">
    <property type="entry name" value="AAA_12"/>
    <property type="match status" value="1"/>
</dbReference>
<dbReference type="RefSeq" id="WP_048053031.1">
    <property type="nucleotide sequence ID" value="NZ_DUJN01000007.1"/>
</dbReference>
<dbReference type="InterPro" id="IPR027417">
    <property type="entry name" value="P-loop_NTPase"/>
</dbReference>
<dbReference type="InterPro" id="IPR047187">
    <property type="entry name" value="SF1_C_Upf1"/>
</dbReference>
<proteinExistence type="predicted"/>
<dbReference type="Pfam" id="PF13245">
    <property type="entry name" value="AAA_19"/>
    <property type="match status" value="1"/>
</dbReference>
<dbReference type="EMBL" id="DUJN01000007">
    <property type="protein sequence ID" value="HII61536.1"/>
    <property type="molecule type" value="Genomic_DNA"/>
</dbReference>
<evidence type="ECO:0000259" key="5">
    <source>
        <dbReference type="Pfam" id="PF13087"/>
    </source>
</evidence>
<evidence type="ECO:0000256" key="4">
    <source>
        <dbReference type="ARBA" id="ARBA00022840"/>
    </source>
</evidence>